<feature type="transmembrane region" description="Helical" evidence="7">
    <location>
        <begin position="187"/>
        <end position="206"/>
    </location>
</feature>
<comment type="subcellular location">
    <subcellularLocation>
        <location evidence="1 7">Cell membrane</location>
        <topology evidence="1 7">Multi-pass membrane protein</topology>
    </subcellularLocation>
</comment>
<dbReference type="InterPro" id="IPR000515">
    <property type="entry name" value="MetI-like"/>
</dbReference>
<dbReference type="Proteomes" id="UP001461341">
    <property type="component" value="Chromosome"/>
</dbReference>
<dbReference type="Gene3D" id="1.10.3720.10">
    <property type="entry name" value="MetI-like"/>
    <property type="match status" value="1"/>
</dbReference>
<evidence type="ECO:0000256" key="2">
    <source>
        <dbReference type="ARBA" id="ARBA00022448"/>
    </source>
</evidence>
<gene>
    <name evidence="9" type="ORF">QBE54_09235</name>
</gene>
<evidence type="ECO:0000259" key="8">
    <source>
        <dbReference type="PROSITE" id="PS50928"/>
    </source>
</evidence>
<evidence type="ECO:0000256" key="7">
    <source>
        <dbReference type="RuleBase" id="RU363032"/>
    </source>
</evidence>
<feature type="transmembrane region" description="Helical" evidence="7">
    <location>
        <begin position="116"/>
        <end position="133"/>
    </location>
</feature>
<dbReference type="InterPro" id="IPR035906">
    <property type="entry name" value="MetI-like_sf"/>
</dbReference>
<comment type="similarity">
    <text evidence="7">Belongs to the binding-protein-dependent transport system permease family.</text>
</comment>
<dbReference type="PANTHER" id="PTHR32243">
    <property type="entry name" value="MALTOSE TRANSPORT SYSTEM PERMEASE-RELATED"/>
    <property type="match status" value="1"/>
</dbReference>
<keyword evidence="2 7" id="KW-0813">Transport</keyword>
<dbReference type="PROSITE" id="PS50928">
    <property type="entry name" value="ABC_TM1"/>
    <property type="match status" value="1"/>
</dbReference>
<keyword evidence="4 7" id="KW-0812">Transmembrane</keyword>
<reference evidence="9 10" key="1">
    <citation type="submission" date="2023-03" db="EMBL/GenBank/DDBJ databases">
        <title>Novel Species.</title>
        <authorList>
            <person name="Ma S."/>
        </authorList>
    </citation>
    <scope>NUCLEOTIDE SEQUENCE [LARGE SCALE GENOMIC DNA]</scope>
    <source>
        <strain evidence="9 10">B11</strain>
    </source>
</reference>
<evidence type="ECO:0000313" key="9">
    <source>
        <dbReference type="EMBL" id="WZL75759.1"/>
    </source>
</evidence>
<name>A0ABZ2Y9V0_9BACT</name>
<evidence type="ECO:0000256" key="4">
    <source>
        <dbReference type="ARBA" id="ARBA00022692"/>
    </source>
</evidence>
<accession>A0ABZ2Y9V0</accession>
<organism evidence="9 10">
    <name type="scientific">Thermatribacter velox</name>
    <dbReference type="NCBI Taxonomy" id="3039681"/>
    <lineage>
        <taxon>Bacteria</taxon>
        <taxon>Pseudomonadati</taxon>
        <taxon>Atribacterota</taxon>
        <taxon>Atribacteria</taxon>
        <taxon>Atribacterales</taxon>
        <taxon>Thermatribacteraceae</taxon>
        <taxon>Thermatribacter</taxon>
    </lineage>
</organism>
<protein>
    <submittedName>
        <fullName evidence="9">Carbohydrate ABC transporter permease</fullName>
    </submittedName>
</protein>
<dbReference type="PANTHER" id="PTHR32243:SF52">
    <property type="entry name" value="ABC TRANSPORTER PERMEASE PROTEIN"/>
    <property type="match status" value="1"/>
</dbReference>
<dbReference type="EMBL" id="CP121689">
    <property type="protein sequence ID" value="WZL75759.1"/>
    <property type="molecule type" value="Genomic_DNA"/>
</dbReference>
<feature type="transmembrane region" description="Helical" evidence="7">
    <location>
        <begin position="139"/>
        <end position="158"/>
    </location>
</feature>
<dbReference type="InterPro" id="IPR050901">
    <property type="entry name" value="BP-dep_ABC_trans_perm"/>
</dbReference>
<sequence length="271" mass="30786">MQKGKWGRRLGILGLVVYGIFILFPIYWTVNTSFKHVGDVYKVPPAFIPPDFTLEAYQFVLQGTGRIALGNSLIVGILATVLAVVLGTMASYAYSRYPNTPLTNETAQFNLLTLRMFPPIAFLLPIFWFWKTFGLLDTYFSLVITYAAFNLPLAVWLLKGFLDALPRSIEEASYVDGYSFWQTARRIVLPLIGPGLAATVALTWIFIWNEFIIAYLLGGRNVLLYTAYLPSLRRGMRIMWNQIAALSILAIIPSIIILIFFRKHLIKVYLR</sequence>
<feature type="transmembrane region" description="Helical" evidence="7">
    <location>
        <begin position="243"/>
        <end position="261"/>
    </location>
</feature>
<evidence type="ECO:0000256" key="3">
    <source>
        <dbReference type="ARBA" id="ARBA00022475"/>
    </source>
</evidence>
<keyword evidence="5 7" id="KW-1133">Transmembrane helix</keyword>
<evidence type="ECO:0000256" key="1">
    <source>
        <dbReference type="ARBA" id="ARBA00004651"/>
    </source>
</evidence>
<keyword evidence="10" id="KW-1185">Reference proteome</keyword>
<dbReference type="Pfam" id="PF00528">
    <property type="entry name" value="BPD_transp_1"/>
    <property type="match status" value="1"/>
</dbReference>
<evidence type="ECO:0000256" key="6">
    <source>
        <dbReference type="ARBA" id="ARBA00023136"/>
    </source>
</evidence>
<evidence type="ECO:0000313" key="10">
    <source>
        <dbReference type="Proteomes" id="UP001461341"/>
    </source>
</evidence>
<keyword evidence="3" id="KW-1003">Cell membrane</keyword>
<dbReference type="SUPFAM" id="SSF161098">
    <property type="entry name" value="MetI-like"/>
    <property type="match status" value="1"/>
</dbReference>
<dbReference type="RefSeq" id="WP_369017909.1">
    <property type="nucleotide sequence ID" value="NZ_CP121689.1"/>
</dbReference>
<evidence type="ECO:0000256" key="5">
    <source>
        <dbReference type="ARBA" id="ARBA00022989"/>
    </source>
</evidence>
<feature type="transmembrane region" description="Helical" evidence="7">
    <location>
        <begin position="73"/>
        <end position="95"/>
    </location>
</feature>
<proteinExistence type="inferred from homology"/>
<feature type="transmembrane region" description="Helical" evidence="7">
    <location>
        <begin position="12"/>
        <end position="30"/>
    </location>
</feature>
<feature type="domain" description="ABC transmembrane type-1" evidence="8">
    <location>
        <begin position="69"/>
        <end position="261"/>
    </location>
</feature>
<dbReference type="CDD" id="cd06261">
    <property type="entry name" value="TM_PBP2"/>
    <property type="match status" value="1"/>
</dbReference>
<keyword evidence="6 7" id="KW-0472">Membrane</keyword>